<dbReference type="Proteomes" id="UP000249819">
    <property type="component" value="Unassembled WGS sequence"/>
</dbReference>
<accession>A0A327VY11</accession>
<reference evidence="1 2" key="1">
    <citation type="submission" date="2018-06" db="EMBL/GenBank/DDBJ databases">
        <title>Genomic Encyclopedia of Archaeal and Bacterial Type Strains, Phase II (KMG-II): from individual species to whole genera.</title>
        <authorList>
            <person name="Goeker M."/>
        </authorList>
    </citation>
    <scope>NUCLEOTIDE SEQUENCE [LARGE SCALE GENOMIC DNA]</scope>
    <source>
        <strain evidence="1 2">DSM 29821</strain>
    </source>
</reference>
<keyword evidence="2" id="KW-1185">Reference proteome</keyword>
<dbReference type="EMBL" id="QLMA01000005">
    <property type="protein sequence ID" value="RAJ80402.1"/>
    <property type="molecule type" value="Genomic_DNA"/>
</dbReference>
<proteinExistence type="predicted"/>
<organism evidence="1 2">
    <name type="scientific">Chitinophaga dinghuensis</name>
    <dbReference type="NCBI Taxonomy" id="1539050"/>
    <lineage>
        <taxon>Bacteria</taxon>
        <taxon>Pseudomonadati</taxon>
        <taxon>Bacteroidota</taxon>
        <taxon>Chitinophagia</taxon>
        <taxon>Chitinophagales</taxon>
        <taxon>Chitinophagaceae</taxon>
        <taxon>Chitinophaga</taxon>
    </lineage>
</organism>
<evidence type="ECO:0000313" key="1">
    <source>
        <dbReference type="EMBL" id="RAJ80402.1"/>
    </source>
</evidence>
<protein>
    <submittedName>
        <fullName evidence="1">Uncharacterized protein</fullName>
    </submittedName>
</protein>
<dbReference type="AlphaFoldDB" id="A0A327VY11"/>
<gene>
    <name evidence="1" type="ORF">CLV59_105511</name>
</gene>
<comment type="caution">
    <text evidence="1">The sequence shown here is derived from an EMBL/GenBank/DDBJ whole genome shotgun (WGS) entry which is preliminary data.</text>
</comment>
<evidence type="ECO:0000313" key="2">
    <source>
        <dbReference type="Proteomes" id="UP000249819"/>
    </source>
</evidence>
<sequence>MQFKNILAIIDRAAESADTNTSLFQNKESITSEDRQSFEEWAGKSFGCIKEIISIGYGKRQVAFNPFANGSSSSPESIIISRFDEAN</sequence>
<name>A0A327VY11_9BACT</name>